<dbReference type="EMBL" id="LT906435">
    <property type="protein sequence ID" value="SNU87915.1"/>
    <property type="molecule type" value="Genomic_DNA"/>
</dbReference>
<sequence>MGAWLATSSIAAGPANKLGVPHCSERITPRDAQTDTTRVDESVDDGRRHHTDQQEQLGEKRDAKSEVMGNRNRSANAVLPSSPRLPRNIRNATDCGTAINPVGVELNIQPHIASPSAENPDRGECRSHEADDVAWVVGKIGTANGDAGQRGANQRKVRNMFEFLSGFGGESDHRDFWASTGQGARRKFYFGPIRRVQAIRYKSPGKSE</sequence>
<reference evidence="2 3" key="1">
    <citation type="submission" date="2017-06" db="EMBL/GenBank/DDBJ databases">
        <authorList>
            <consortium name="Pathogen Informatics"/>
        </authorList>
    </citation>
    <scope>NUCLEOTIDE SEQUENCE [LARGE SCALE GENOMIC DNA]</scope>
    <source>
        <strain evidence="2 3">NCTC13161</strain>
    </source>
</reference>
<keyword evidence="3" id="KW-1185">Reference proteome</keyword>
<name>A0A239SR19_9BURK</name>
<evidence type="ECO:0000313" key="2">
    <source>
        <dbReference type="EMBL" id="SNU87915.1"/>
    </source>
</evidence>
<dbReference type="Proteomes" id="UP000215126">
    <property type="component" value="Chromosome 1"/>
</dbReference>
<protein>
    <submittedName>
        <fullName evidence="2">Uncharacterized protein</fullName>
    </submittedName>
</protein>
<feature type="compositionally biased region" description="Basic and acidic residues" evidence="1">
    <location>
        <begin position="23"/>
        <end position="65"/>
    </location>
</feature>
<dbReference type="AlphaFoldDB" id="A0A239SR19"/>
<proteinExistence type="predicted"/>
<evidence type="ECO:0000256" key="1">
    <source>
        <dbReference type="SAM" id="MobiDB-lite"/>
    </source>
</evidence>
<organism evidence="2 3">
    <name type="scientific">Pandoraea sputorum</name>
    <dbReference type="NCBI Taxonomy" id="93222"/>
    <lineage>
        <taxon>Bacteria</taxon>
        <taxon>Pseudomonadati</taxon>
        <taxon>Pseudomonadota</taxon>
        <taxon>Betaproteobacteria</taxon>
        <taxon>Burkholderiales</taxon>
        <taxon>Burkholderiaceae</taxon>
        <taxon>Pandoraea</taxon>
    </lineage>
</organism>
<accession>A0A239SR19</accession>
<gene>
    <name evidence="2" type="ORF">SAMEA4530655_04013</name>
</gene>
<evidence type="ECO:0000313" key="3">
    <source>
        <dbReference type="Proteomes" id="UP000215126"/>
    </source>
</evidence>
<feature type="region of interest" description="Disordered" evidence="1">
    <location>
        <begin position="14"/>
        <end position="86"/>
    </location>
</feature>